<dbReference type="Pfam" id="PF11935">
    <property type="entry name" value="SYMPK_PTA1_N"/>
    <property type="match status" value="1"/>
</dbReference>
<sequence>MGSQILKSLNEARNICLATPSIYPQVVPGVLPVVGQQQPLELRRWGADFLAETFASPVLPAEQKQELSLAVLDTLTKYVHRKEDLGEEEDAAVVKSAVQCAASIYPLVFRHTLSTQDSAEVWAKMAGIKSDILRTMDSALAGVRICGIKFIARVVQVQTPGLISDPRRPEQNEISLALLSRDHPVLRPSQLEAEASGLLDRLLGVLQDNSSDALVVTATLGALSVLVQRRPSISNKILMTVLNYNPLVLAVNGLAKMGGKERVAVKSTTRTTMSFLLNVLKRNPNHPMAARLQQRTEQLRHSLIEVFSETGPGKRPAPDEPIDGFDSHKRMRTEQGLTNGTTAQQQQSQPGYIPPLPPGPVSYAQLFTLNADSSAAGFHVEAIPLHLVNQLVPALLASIDQQRLTAAITAVQTRFLEYTKRPPGTALQAVRAVTGGEEDDDYDPEGAVAMAGDQAQVMNRMDMMPVEDQPQQRRDLGGPVQPFVLEAGPPLTEREREEFSKLALTRVFGTLAELDKGVKAKGAKKTDAETKGFNRLASTGLGQDRDGWVALLIRLATRSTFDLNDGEDEEGIVKQENDERSVTKRGGAVQPFDLATAIRQTLLNYVMEDFRRRIDVAIAWLNEEWYSDRLAYFSRYTPQDSTKTPSTMSADLPNYTRSCLLTLDTLTTYLDDRAKDGRLLIRFLSEIPEIDSQILSRVAKIADDPERVQMACQALLYLIMFRPPVRGLAVDAAEGLWRGNEDARVGVGKILAKWRPEVLREGVEEEGKGKVEGGGEVKAVEEVDGEVKADS</sequence>
<dbReference type="AlphaFoldDB" id="A0A4U0ULT7"/>
<dbReference type="InterPro" id="IPR021850">
    <property type="entry name" value="Symplekin/Pta1"/>
</dbReference>
<dbReference type="STRING" id="329885.A0A4U0ULT7"/>
<gene>
    <name evidence="6" type="ORF">B0A54_11906</name>
</gene>
<dbReference type="SUPFAM" id="SSF48371">
    <property type="entry name" value="ARM repeat"/>
    <property type="match status" value="1"/>
</dbReference>
<name>A0A4U0ULT7_9PEZI</name>
<dbReference type="GO" id="GO:0006397">
    <property type="term" value="P:mRNA processing"/>
    <property type="evidence" value="ECO:0007669"/>
    <property type="project" value="UniProtKB-KW"/>
</dbReference>
<reference evidence="6 7" key="1">
    <citation type="submission" date="2017-03" db="EMBL/GenBank/DDBJ databases">
        <title>Genomes of endolithic fungi from Antarctica.</title>
        <authorList>
            <person name="Coleine C."/>
            <person name="Masonjones S."/>
            <person name="Stajich J.E."/>
        </authorList>
    </citation>
    <scope>NUCLEOTIDE SEQUENCE [LARGE SCALE GENOMIC DNA]</scope>
    <source>
        <strain evidence="6 7">CCFEE 5311</strain>
    </source>
</reference>
<keyword evidence="3" id="KW-0539">Nucleus</keyword>
<feature type="domain" description="Symplekin/Pta1 N-terminal" evidence="5">
    <location>
        <begin position="90"/>
        <end position="307"/>
    </location>
</feature>
<comment type="caution">
    <text evidence="6">The sequence shown here is derived from an EMBL/GenBank/DDBJ whole genome shotgun (WGS) entry which is preliminary data.</text>
</comment>
<accession>A0A4U0ULT7</accession>
<evidence type="ECO:0000256" key="1">
    <source>
        <dbReference type="ARBA" id="ARBA00004123"/>
    </source>
</evidence>
<dbReference type="OrthoDB" id="331600at2759"/>
<feature type="region of interest" description="Disordered" evidence="4">
    <location>
        <begin position="765"/>
        <end position="791"/>
    </location>
</feature>
<feature type="region of interest" description="Disordered" evidence="4">
    <location>
        <begin position="308"/>
        <end position="327"/>
    </location>
</feature>
<dbReference type="GO" id="GO:0005847">
    <property type="term" value="C:mRNA cleavage and polyadenylation specificity factor complex"/>
    <property type="evidence" value="ECO:0007669"/>
    <property type="project" value="TreeGrafter"/>
</dbReference>
<feature type="compositionally biased region" description="Polar residues" evidence="4">
    <location>
        <begin position="337"/>
        <end position="349"/>
    </location>
</feature>
<organism evidence="6 7">
    <name type="scientific">Friedmanniomyces endolithicus</name>
    <dbReference type="NCBI Taxonomy" id="329885"/>
    <lineage>
        <taxon>Eukaryota</taxon>
        <taxon>Fungi</taxon>
        <taxon>Dikarya</taxon>
        <taxon>Ascomycota</taxon>
        <taxon>Pezizomycotina</taxon>
        <taxon>Dothideomycetes</taxon>
        <taxon>Dothideomycetidae</taxon>
        <taxon>Mycosphaerellales</taxon>
        <taxon>Teratosphaeriaceae</taxon>
        <taxon>Friedmanniomyces</taxon>
    </lineage>
</organism>
<evidence type="ECO:0000313" key="6">
    <source>
        <dbReference type="EMBL" id="TKA36663.1"/>
    </source>
</evidence>
<proteinExistence type="predicted"/>
<dbReference type="EMBL" id="NAJP01000058">
    <property type="protein sequence ID" value="TKA36663.1"/>
    <property type="molecule type" value="Genomic_DNA"/>
</dbReference>
<protein>
    <recommendedName>
        <fullName evidence="5">Symplekin/Pta1 N-terminal domain-containing protein</fullName>
    </recommendedName>
</protein>
<dbReference type="PANTHER" id="PTHR15245:SF20">
    <property type="entry name" value="SYMPLEKIN"/>
    <property type="match status" value="1"/>
</dbReference>
<evidence type="ECO:0000313" key="7">
    <source>
        <dbReference type="Proteomes" id="UP000310066"/>
    </source>
</evidence>
<dbReference type="InterPro" id="IPR011989">
    <property type="entry name" value="ARM-like"/>
</dbReference>
<evidence type="ECO:0000256" key="2">
    <source>
        <dbReference type="ARBA" id="ARBA00022664"/>
    </source>
</evidence>
<keyword evidence="2" id="KW-0507">mRNA processing</keyword>
<dbReference type="InterPro" id="IPR016024">
    <property type="entry name" value="ARM-type_fold"/>
</dbReference>
<dbReference type="Proteomes" id="UP000310066">
    <property type="component" value="Unassembled WGS sequence"/>
</dbReference>
<comment type="subcellular location">
    <subcellularLocation>
        <location evidence="1">Nucleus</location>
    </subcellularLocation>
</comment>
<evidence type="ECO:0000259" key="5">
    <source>
        <dbReference type="Pfam" id="PF11935"/>
    </source>
</evidence>
<evidence type="ECO:0000256" key="4">
    <source>
        <dbReference type="SAM" id="MobiDB-lite"/>
    </source>
</evidence>
<dbReference type="PANTHER" id="PTHR15245">
    <property type="entry name" value="SYMPLEKIN-RELATED"/>
    <property type="match status" value="1"/>
</dbReference>
<evidence type="ECO:0000256" key="3">
    <source>
        <dbReference type="ARBA" id="ARBA00023242"/>
    </source>
</evidence>
<feature type="region of interest" description="Disordered" evidence="4">
    <location>
        <begin position="337"/>
        <end position="357"/>
    </location>
</feature>
<dbReference type="Gene3D" id="1.25.10.10">
    <property type="entry name" value="Leucine-rich Repeat Variant"/>
    <property type="match status" value="1"/>
</dbReference>
<dbReference type="InterPro" id="IPR032460">
    <property type="entry name" value="Symplekin/Pta1_N"/>
</dbReference>